<organism evidence="1">
    <name type="scientific">marine sediment metagenome</name>
    <dbReference type="NCBI Taxonomy" id="412755"/>
    <lineage>
        <taxon>unclassified sequences</taxon>
        <taxon>metagenomes</taxon>
        <taxon>ecological metagenomes</taxon>
    </lineage>
</organism>
<proteinExistence type="predicted"/>
<name>A0A0F9TCL1_9ZZZZ</name>
<reference evidence="1" key="1">
    <citation type="journal article" date="2015" name="Nature">
        <title>Complex archaea that bridge the gap between prokaryotes and eukaryotes.</title>
        <authorList>
            <person name="Spang A."/>
            <person name="Saw J.H."/>
            <person name="Jorgensen S.L."/>
            <person name="Zaremba-Niedzwiedzka K."/>
            <person name="Martijn J."/>
            <person name="Lind A.E."/>
            <person name="van Eijk R."/>
            <person name="Schleper C."/>
            <person name="Guy L."/>
            <person name="Ettema T.J."/>
        </authorList>
    </citation>
    <scope>NUCLEOTIDE SEQUENCE</scope>
</reference>
<sequence>MAKEEYTIELVGHLSGYTVRLWSRRTGAVSWVYEKAEDALKKVESLMVDLG</sequence>
<evidence type="ECO:0008006" key="2">
    <source>
        <dbReference type="Google" id="ProtNLM"/>
    </source>
</evidence>
<accession>A0A0F9TCL1</accession>
<protein>
    <recommendedName>
        <fullName evidence="2">WGR domain-containing protein</fullName>
    </recommendedName>
</protein>
<comment type="caution">
    <text evidence="1">The sequence shown here is derived from an EMBL/GenBank/DDBJ whole genome shotgun (WGS) entry which is preliminary data.</text>
</comment>
<dbReference type="EMBL" id="LAZR01000254">
    <property type="protein sequence ID" value="KKN78975.1"/>
    <property type="molecule type" value="Genomic_DNA"/>
</dbReference>
<gene>
    <name evidence="1" type="ORF">LCGC14_0344510</name>
</gene>
<evidence type="ECO:0000313" key="1">
    <source>
        <dbReference type="EMBL" id="KKN78975.1"/>
    </source>
</evidence>
<dbReference type="AlphaFoldDB" id="A0A0F9TCL1"/>